<protein>
    <recommendedName>
        <fullName evidence="3">Putative succinate-semialdehyde dehydrogenase [NADP(+)] 2</fullName>
        <ecNumber evidence="2">1.2.1.79</ecNumber>
    </recommendedName>
</protein>
<dbReference type="InterPro" id="IPR016162">
    <property type="entry name" value="Ald_DH_N"/>
</dbReference>
<evidence type="ECO:0000256" key="2">
    <source>
        <dbReference type="ARBA" id="ARBA00039122"/>
    </source>
</evidence>
<dbReference type="GO" id="GO:0036243">
    <property type="term" value="F:succinate-semialdehyde dehydrogenase (NADP+) activity"/>
    <property type="evidence" value="ECO:0007669"/>
    <property type="project" value="UniProtKB-EC"/>
</dbReference>
<keyword evidence="8" id="KW-1185">Reference proteome</keyword>
<proteinExistence type="predicted"/>
<dbReference type="EMBL" id="AP022587">
    <property type="protein sequence ID" value="BBY22766.1"/>
    <property type="molecule type" value="Genomic_DNA"/>
</dbReference>
<evidence type="ECO:0000256" key="1">
    <source>
        <dbReference type="ARBA" id="ARBA00023002"/>
    </source>
</evidence>
<accession>A0A7I7Q9Q3</accession>
<evidence type="ECO:0000313" key="7">
    <source>
        <dbReference type="EMBL" id="BBY22766.1"/>
    </source>
</evidence>
<dbReference type="InterPro" id="IPR015590">
    <property type="entry name" value="Aldehyde_DH_dom"/>
</dbReference>
<dbReference type="KEGG" id="msto:MSTO_29710"/>
<sequence>MINPANQQTVAELTLGTPADVDRAVAAARLALRERATTPAQRCTVLTRLADLTELHTPELVDDEVRQTGKPLRLAEEFDVPGTTRVRIAPRASPEINTGCVQLFTRRTPNHQTRDERHHRSSRKTLVTNSLHPPKVA</sequence>
<evidence type="ECO:0000256" key="5">
    <source>
        <dbReference type="SAM" id="MobiDB-lite"/>
    </source>
</evidence>
<evidence type="ECO:0000256" key="4">
    <source>
        <dbReference type="ARBA" id="ARBA00048559"/>
    </source>
</evidence>
<name>A0A7I7Q9Q3_9MYCO</name>
<evidence type="ECO:0000256" key="3">
    <source>
        <dbReference type="ARBA" id="ARBA00039663"/>
    </source>
</evidence>
<comment type="catalytic activity">
    <reaction evidence="4">
        <text>succinate semialdehyde + NADP(+) + H2O = succinate + NADPH + 2 H(+)</text>
        <dbReference type="Rhea" id="RHEA:13213"/>
        <dbReference type="ChEBI" id="CHEBI:15377"/>
        <dbReference type="ChEBI" id="CHEBI:15378"/>
        <dbReference type="ChEBI" id="CHEBI:30031"/>
        <dbReference type="ChEBI" id="CHEBI:57706"/>
        <dbReference type="ChEBI" id="CHEBI:57783"/>
        <dbReference type="ChEBI" id="CHEBI:58349"/>
        <dbReference type="EC" id="1.2.1.79"/>
    </reaction>
</comment>
<dbReference type="Pfam" id="PF00171">
    <property type="entry name" value="Aldedh"/>
    <property type="match status" value="1"/>
</dbReference>
<gene>
    <name evidence="7" type="ORF">MSTO_29710</name>
</gene>
<evidence type="ECO:0000259" key="6">
    <source>
        <dbReference type="Pfam" id="PF00171"/>
    </source>
</evidence>
<dbReference type="Proteomes" id="UP000467130">
    <property type="component" value="Chromosome"/>
</dbReference>
<dbReference type="Gene3D" id="3.40.605.10">
    <property type="entry name" value="Aldehyde Dehydrogenase, Chain A, domain 1"/>
    <property type="match status" value="1"/>
</dbReference>
<dbReference type="PANTHER" id="PTHR11699">
    <property type="entry name" value="ALDEHYDE DEHYDROGENASE-RELATED"/>
    <property type="match status" value="1"/>
</dbReference>
<keyword evidence="1" id="KW-0560">Oxidoreductase</keyword>
<organism evidence="7 8">
    <name type="scientific">Mycobacterium stomatepiae</name>
    <dbReference type="NCBI Taxonomy" id="470076"/>
    <lineage>
        <taxon>Bacteria</taxon>
        <taxon>Bacillati</taxon>
        <taxon>Actinomycetota</taxon>
        <taxon>Actinomycetes</taxon>
        <taxon>Mycobacteriales</taxon>
        <taxon>Mycobacteriaceae</taxon>
        <taxon>Mycobacterium</taxon>
        <taxon>Mycobacterium simiae complex</taxon>
    </lineage>
</organism>
<dbReference type="InterPro" id="IPR016161">
    <property type="entry name" value="Ald_DH/histidinol_DH"/>
</dbReference>
<feature type="domain" description="Aldehyde dehydrogenase" evidence="6">
    <location>
        <begin position="2"/>
        <end position="85"/>
    </location>
</feature>
<dbReference type="SUPFAM" id="SSF53720">
    <property type="entry name" value="ALDH-like"/>
    <property type="match status" value="1"/>
</dbReference>
<dbReference type="AlphaFoldDB" id="A0A7I7Q9Q3"/>
<evidence type="ECO:0000313" key="8">
    <source>
        <dbReference type="Proteomes" id="UP000467130"/>
    </source>
</evidence>
<reference evidence="7 8" key="1">
    <citation type="journal article" date="2019" name="Emerg. Microbes Infect.">
        <title>Comprehensive subspecies identification of 175 nontuberculous mycobacteria species based on 7547 genomic profiles.</title>
        <authorList>
            <person name="Matsumoto Y."/>
            <person name="Kinjo T."/>
            <person name="Motooka D."/>
            <person name="Nabeya D."/>
            <person name="Jung N."/>
            <person name="Uechi K."/>
            <person name="Horii T."/>
            <person name="Iida T."/>
            <person name="Fujita J."/>
            <person name="Nakamura S."/>
        </authorList>
    </citation>
    <scope>NUCLEOTIDE SEQUENCE [LARGE SCALE GENOMIC DNA]</scope>
    <source>
        <strain evidence="7 8">JCM 17783</strain>
    </source>
</reference>
<feature type="region of interest" description="Disordered" evidence="5">
    <location>
        <begin position="105"/>
        <end position="137"/>
    </location>
</feature>
<dbReference type="EC" id="1.2.1.79" evidence="2"/>